<organism evidence="3 4">
    <name type="scientific">Schizothecium vesticola</name>
    <dbReference type="NCBI Taxonomy" id="314040"/>
    <lineage>
        <taxon>Eukaryota</taxon>
        <taxon>Fungi</taxon>
        <taxon>Dikarya</taxon>
        <taxon>Ascomycota</taxon>
        <taxon>Pezizomycotina</taxon>
        <taxon>Sordariomycetes</taxon>
        <taxon>Sordariomycetidae</taxon>
        <taxon>Sordariales</taxon>
        <taxon>Schizotheciaceae</taxon>
        <taxon>Schizothecium</taxon>
    </lineage>
</organism>
<comment type="caution">
    <text evidence="3">The sequence shown here is derived from an EMBL/GenBank/DDBJ whole genome shotgun (WGS) entry which is preliminary data.</text>
</comment>
<gene>
    <name evidence="3" type="ORF">B0T18DRAFT_75521</name>
</gene>
<sequence length="273" mass="29176">MALLIVTLLPSLPVISSPYPPRVMEWQESRHRMIQSSPLPAPTPVRLAAAGVVMMKPPGHSAVVSSQENSDLDPSLSHCCVLFFLGTPPPRTTPSEVPFTPSQNFPPSPSARVSQTRYSCKPHSPKSPSAESFHHPQPRPSPPPPRCQSSLELPASHPQSTPYMHGTPFRQSSHLVLRWTMQGRGRVPTFPPDLALPDGAAQADLPEMFSFLTCVSALLPVSNSPSCHWGMMEEGEGADGGCVVVSDGSGETYGSTCLDFVDSASSSSSGVSR</sequence>
<evidence type="ECO:0000313" key="4">
    <source>
        <dbReference type="Proteomes" id="UP001172155"/>
    </source>
</evidence>
<keyword evidence="2" id="KW-0732">Signal</keyword>
<feature type="chain" id="PRO_5041254730" evidence="2">
    <location>
        <begin position="19"/>
        <end position="273"/>
    </location>
</feature>
<keyword evidence="4" id="KW-1185">Reference proteome</keyword>
<proteinExistence type="predicted"/>
<dbReference type="Proteomes" id="UP001172155">
    <property type="component" value="Unassembled WGS sequence"/>
</dbReference>
<dbReference type="AlphaFoldDB" id="A0AA40KA42"/>
<feature type="signal peptide" evidence="2">
    <location>
        <begin position="1"/>
        <end position="18"/>
    </location>
</feature>
<feature type="region of interest" description="Disordered" evidence="1">
    <location>
        <begin position="93"/>
        <end position="166"/>
    </location>
</feature>
<evidence type="ECO:0000256" key="2">
    <source>
        <dbReference type="SAM" id="SignalP"/>
    </source>
</evidence>
<reference evidence="3" key="1">
    <citation type="submission" date="2023-06" db="EMBL/GenBank/DDBJ databases">
        <title>Genome-scale phylogeny and comparative genomics of the fungal order Sordariales.</title>
        <authorList>
            <consortium name="Lawrence Berkeley National Laboratory"/>
            <person name="Hensen N."/>
            <person name="Bonometti L."/>
            <person name="Westerberg I."/>
            <person name="Brannstrom I.O."/>
            <person name="Guillou S."/>
            <person name="Cros-Aarteil S."/>
            <person name="Calhoun S."/>
            <person name="Haridas S."/>
            <person name="Kuo A."/>
            <person name="Mondo S."/>
            <person name="Pangilinan J."/>
            <person name="Riley R."/>
            <person name="LaButti K."/>
            <person name="Andreopoulos B."/>
            <person name="Lipzen A."/>
            <person name="Chen C."/>
            <person name="Yanf M."/>
            <person name="Daum C."/>
            <person name="Ng V."/>
            <person name="Clum A."/>
            <person name="Steindorff A."/>
            <person name="Ohm R."/>
            <person name="Martin F."/>
            <person name="Silar P."/>
            <person name="Natvig D."/>
            <person name="Lalanne C."/>
            <person name="Gautier V."/>
            <person name="Ament-velasquez S.L."/>
            <person name="Kruys A."/>
            <person name="Hutchinson M.I."/>
            <person name="Powell A.J."/>
            <person name="Barry K."/>
            <person name="Miller A.N."/>
            <person name="Grigoriev I.V."/>
            <person name="Debuchy R."/>
            <person name="Gladieux P."/>
            <person name="Thoren M.H."/>
            <person name="Johannesson H."/>
        </authorList>
    </citation>
    <scope>NUCLEOTIDE SEQUENCE</scope>
    <source>
        <strain evidence="3">SMH3187-1</strain>
    </source>
</reference>
<accession>A0AA40KA42</accession>
<evidence type="ECO:0000313" key="3">
    <source>
        <dbReference type="EMBL" id="KAK0751708.1"/>
    </source>
</evidence>
<evidence type="ECO:0000256" key="1">
    <source>
        <dbReference type="SAM" id="MobiDB-lite"/>
    </source>
</evidence>
<protein>
    <submittedName>
        <fullName evidence="3">Uncharacterized protein</fullName>
    </submittedName>
</protein>
<name>A0AA40KA42_9PEZI</name>
<dbReference type="EMBL" id="JAUKUD010000002">
    <property type="protein sequence ID" value="KAK0751708.1"/>
    <property type="molecule type" value="Genomic_DNA"/>
</dbReference>